<evidence type="ECO:0000313" key="8">
    <source>
        <dbReference type="EMBL" id="KAK7056362.1"/>
    </source>
</evidence>
<comment type="caution">
    <text evidence="8">The sequence shown here is derived from an EMBL/GenBank/DDBJ whole genome shotgun (WGS) entry which is preliminary data.</text>
</comment>
<dbReference type="Proteomes" id="UP001383192">
    <property type="component" value="Unassembled WGS sequence"/>
</dbReference>
<evidence type="ECO:0000256" key="3">
    <source>
        <dbReference type="ARBA" id="ARBA00022833"/>
    </source>
</evidence>
<dbReference type="SUPFAM" id="SSF54277">
    <property type="entry name" value="CAD &amp; PB1 domains"/>
    <property type="match status" value="1"/>
</dbReference>
<evidence type="ECO:0000259" key="6">
    <source>
        <dbReference type="PROSITE" id="PS50135"/>
    </source>
</evidence>
<dbReference type="GO" id="GO:0008270">
    <property type="term" value="F:zinc ion binding"/>
    <property type="evidence" value="ECO:0007669"/>
    <property type="project" value="UniProtKB-KW"/>
</dbReference>
<feature type="region of interest" description="Disordered" evidence="5">
    <location>
        <begin position="131"/>
        <end position="237"/>
    </location>
</feature>
<feature type="domain" description="ZZ-type" evidence="6">
    <location>
        <begin position="792"/>
        <end position="849"/>
    </location>
</feature>
<dbReference type="PROSITE" id="PS50135">
    <property type="entry name" value="ZF_ZZ_2"/>
    <property type="match status" value="2"/>
</dbReference>
<dbReference type="InterPro" id="IPR053793">
    <property type="entry name" value="PB1-like"/>
</dbReference>
<dbReference type="Gene3D" id="3.10.20.90">
    <property type="entry name" value="Phosphatidylinositol 3-kinase Catalytic Subunit, Chain A, domain 1"/>
    <property type="match status" value="1"/>
</dbReference>
<keyword evidence="1" id="KW-0479">Metal-binding</keyword>
<feature type="domain" description="ZZ-type" evidence="6">
    <location>
        <begin position="676"/>
        <end position="737"/>
    </location>
</feature>
<feature type="compositionally biased region" description="Low complexity" evidence="5">
    <location>
        <begin position="470"/>
        <end position="482"/>
    </location>
</feature>
<dbReference type="InterPro" id="IPR000270">
    <property type="entry name" value="PB1_dom"/>
</dbReference>
<feature type="region of interest" description="Disordered" evidence="5">
    <location>
        <begin position="435"/>
        <end position="482"/>
    </location>
</feature>
<dbReference type="AlphaFoldDB" id="A0AAW0DXK6"/>
<dbReference type="PROSITE" id="PS01357">
    <property type="entry name" value="ZF_ZZ_1"/>
    <property type="match status" value="1"/>
</dbReference>
<name>A0AAW0DXK6_9AGAR</name>
<accession>A0AAW0DXK6</accession>
<keyword evidence="9" id="KW-1185">Reference proteome</keyword>
<dbReference type="SMART" id="SM00291">
    <property type="entry name" value="ZnF_ZZ"/>
    <property type="match status" value="4"/>
</dbReference>
<feature type="compositionally biased region" description="Pro residues" evidence="5">
    <location>
        <begin position="447"/>
        <end position="462"/>
    </location>
</feature>
<evidence type="ECO:0000256" key="2">
    <source>
        <dbReference type="ARBA" id="ARBA00022771"/>
    </source>
</evidence>
<feature type="domain" description="PB1" evidence="7">
    <location>
        <begin position="7"/>
        <end position="82"/>
    </location>
</feature>
<evidence type="ECO:0000256" key="5">
    <source>
        <dbReference type="SAM" id="MobiDB-lite"/>
    </source>
</evidence>
<dbReference type="PANTHER" id="PTHR15090:SF8">
    <property type="entry name" value="ZZ-TYPE ZINC FINGER-CONTAINING PROTEIN"/>
    <property type="match status" value="1"/>
</dbReference>
<organism evidence="8 9">
    <name type="scientific">Paramarasmius palmivorus</name>
    <dbReference type="NCBI Taxonomy" id="297713"/>
    <lineage>
        <taxon>Eukaryota</taxon>
        <taxon>Fungi</taxon>
        <taxon>Dikarya</taxon>
        <taxon>Basidiomycota</taxon>
        <taxon>Agaricomycotina</taxon>
        <taxon>Agaricomycetes</taxon>
        <taxon>Agaricomycetidae</taxon>
        <taxon>Agaricales</taxon>
        <taxon>Marasmiineae</taxon>
        <taxon>Marasmiaceae</taxon>
        <taxon>Paramarasmius</taxon>
    </lineage>
</organism>
<evidence type="ECO:0000256" key="1">
    <source>
        <dbReference type="ARBA" id="ARBA00022723"/>
    </source>
</evidence>
<feature type="region of interest" description="Disordered" evidence="5">
    <location>
        <begin position="327"/>
        <end position="358"/>
    </location>
</feature>
<dbReference type="EMBL" id="JAYKXP010000007">
    <property type="protein sequence ID" value="KAK7056362.1"/>
    <property type="molecule type" value="Genomic_DNA"/>
</dbReference>
<dbReference type="PROSITE" id="PS51745">
    <property type="entry name" value="PB1"/>
    <property type="match status" value="1"/>
</dbReference>
<keyword evidence="3" id="KW-0862">Zinc</keyword>
<dbReference type="SUPFAM" id="SSF57850">
    <property type="entry name" value="RING/U-box"/>
    <property type="match status" value="4"/>
</dbReference>
<evidence type="ECO:0000259" key="7">
    <source>
        <dbReference type="PROSITE" id="PS51745"/>
    </source>
</evidence>
<dbReference type="Pfam" id="PF00569">
    <property type="entry name" value="ZZ"/>
    <property type="match status" value="2"/>
</dbReference>
<protein>
    <submittedName>
        <fullName evidence="8">Uncharacterized protein</fullName>
    </submittedName>
</protein>
<dbReference type="PANTHER" id="PTHR15090">
    <property type="entry name" value="SEQUESTOSOME 1-RELATED"/>
    <property type="match status" value="1"/>
</dbReference>
<feature type="compositionally biased region" description="Basic and acidic residues" evidence="5">
    <location>
        <begin position="177"/>
        <end position="190"/>
    </location>
</feature>
<feature type="compositionally biased region" description="Polar residues" evidence="5">
    <location>
        <begin position="157"/>
        <end position="167"/>
    </location>
</feature>
<dbReference type="CDD" id="cd02340">
    <property type="entry name" value="ZZ_NBR1_like"/>
    <property type="match status" value="2"/>
</dbReference>
<reference evidence="8 9" key="1">
    <citation type="submission" date="2024-01" db="EMBL/GenBank/DDBJ databases">
        <title>A draft genome for a cacao thread blight-causing isolate of Paramarasmius palmivorus.</title>
        <authorList>
            <person name="Baruah I.K."/>
            <person name="Bukari Y."/>
            <person name="Amoako-Attah I."/>
            <person name="Meinhardt L.W."/>
            <person name="Bailey B.A."/>
            <person name="Cohen S.P."/>
        </authorList>
    </citation>
    <scope>NUCLEOTIDE SEQUENCE [LARGE SCALE GENOMIC DNA]</scope>
    <source>
        <strain evidence="8 9">GH-12</strain>
    </source>
</reference>
<evidence type="ECO:0000313" key="9">
    <source>
        <dbReference type="Proteomes" id="UP001383192"/>
    </source>
</evidence>
<dbReference type="InterPro" id="IPR000433">
    <property type="entry name" value="Znf_ZZ"/>
</dbReference>
<gene>
    <name evidence="8" type="ORF">VNI00_002916</name>
</gene>
<dbReference type="Gene3D" id="3.30.60.90">
    <property type="match status" value="2"/>
</dbReference>
<feature type="compositionally biased region" description="Polar residues" evidence="5">
    <location>
        <begin position="191"/>
        <end position="233"/>
    </location>
</feature>
<sequence>MNRADVSLAFRCTFDRKSKKISFRSSKNCTYENLRQKVEESFSLRGSSYSISWTDDDGETTYVTGDGELDEAIQYFAIGDEGSVSSGTSILSVGRNRKITLRFTVTPEGPSLSDSGSILSLEDYRDRNGSRYSFSLGAPSEVEDDSVTVSSRDTRGLSLTQQYSSDTLAPPNGYDTQSRHSGDSSWDKLSRGSQSSWGRVSQPERTSPSSKINGSQASSQSRDPFSDNNSVSASVRFPEDPSAVFERLRLEEAMRDDTSSVDYDPLSRDGRGAAWLRDQNERAIRTMGVLPEPSISDGVSLPLEEEDQLGELALQQDDRGKYYYTYSSSGSASQVPESGAEDAGSFEPGINGKPRPSSRQLNWLAAQQSAVSEARSAKPSMHTYHSDPSLETVIPPEVLQYVEVPPIPSECITLCSSCDSRLETMKYVCTTCGEQEPLSSKGKQKGLPPPVDTSFTYPPPSHDYPSTSLASPAPSYSTSFSSSSRTYVDTESIYSSKPLPTIPSRTTSLKVPPAASQRKGYELCFNCIEFAGVQHAIEAGLGPGSSPTVSNWSPTSPEDQQRALQWRRTAPTQKGQLRHAYQEKIWGHGGWENVQQDEANFVNCSACSVPTPVHKSYRCASCIRHYLCRACYGQVHDLHPSHAFLVMPDKPARSLSDPDFYQNTAVDPGDEESMVHPDVKCHHCMQDIVGARFHCAECDSVDICSNCEAAGLPGNLDSDDGGHSSSHITIKIPFPLERTEVQTLSRRATYMWTKHSANVKRSGSGSKSKSEYSSYARTVVGNSHPLEPPNDNHATFCNGCGQLIRGIRYQCASCPSSPTAYNLCANCEKSSYILHDPNHIFFRLKRPVTRPIEAAYPMVPKLYKTPAGPPDGNPNPEDLNDYLRALTHNFALCDRHMTPITGVWYRCVYCGKDLCDECEAVDTHNDTHFFLVLKSNVDMKVFKTFAELENPLGPPPMIPYAVYKSEQ</sequence>
<proteinExistence type="predicted"/>
<dbReference type="Pfam" id="PF00564">
    <property type="entry name" value="PB1"/>
    <property type="match status" value="1"/>
</dbReference>
<evidence type="ECO:0000256" key="4">
    <source>
        <dbReference type="PROSITE-ProRule" id="PRU00228"/>
    </source>
</evidence>
<feature type="region of interest" description="Disordered" evidence="5">
    <location>
        <begin position="370"/>
        <end position="389"/>
    </location>
</feature>
<keyword evidence="2 4" id="KW-0863">Zinc-finger</keyword>
<dbReference type="InterPro" id="IPR052260">
    <property type="entry name" value="Autophagy_Rcpt_SigReg"/>
</dbReference>
<dbReference type="InterPro" id="IPR043145">
    <property type="entry name" value="Znf_ZZ_sf"/>
</dbReference>